<keyword evidence="2" id="KW-0560">Oxidoreductase</keyword>
<evidence type="ECO:0000313" key="6">
    <source>
        <dbReference type="Proteomes" id="UP000198836"/>
    </source>
</evidence>
<dbReference type="PANTHER" id="PTHR22604">
    <property type="entry name" value="OXIDOREDUCTASES"/>
    <property type="match status" value="1"/>
</dbReference>
<evidence type="ECO:0000259" key="4">
    <source>
        <dbReference type="Pfam" id="PF22725"/>
    </source>
</evidence>
<accession>A0A1I0TUI4</accession>
<dbReference type="Gene3D" id="3.30.360.10">
    <property type="entry name" value="Dihydrodipicolinate Reductase, domain 2"/>
    <property type="match status" value="1"/>
</dbReference>
<sequence length="390" mass="43209">MNIWVDALPDKLHSHRINMNTRRDFLQKMGASALMLQLSSISAFADAPEEIKQPYDGRVLRVAIMGLGGYGTRVAEAMKACTKAKLVGVISGTPSKIKDWQAKYNIPEKNCYHYQNFDEVKDNPDIDAIYVTTPNALHHGQVIRIAKAGKHAICEKPMALNAKEGQEMVSACKNANVNLLVGYRMHFEPRTLEVIRMRNAGDFGKIMFFQGQCGFKIGDPTQWRLNKALAGGGSMMDIGIYAINGARYMVGEEPIWVTAQETKTDPVKFKEGVDETIQFQLGFPGGAVASCLSSYNINHLDRFFMSGDKGFAEMQPSTGYGPIKGRTHLGELTQPITTHQTVQMDEMASIIFEDKRPVVPADGEEGLKDLKIIDAIYEAVKTGKKIRLTV</sequence>
<dbReference type="SUPFAM" id="SSF55347">
    <property type="entry name" value="Glyceraldehyde-3-phosphate dehydrogenase-like, C-terminal domain"/>
    <property type="match status" value="1"/>
</dbReference>
<gene>
    <name evidence="5" type="ORF">SAMN04488511_114170</name>
</gene>
<dbReference type="AlphaFoldDB" id="A0A1I0TUI4"/>
<feature type="domain" description="GFO/IDH/MocA-like oxidoreductase" evidence="4">
    <location>
        <begin position="194"/>
        <end position="312"/>
    </location>
</feature>
<name>A0A1I0TUI4_9SPHI</name>
<dbReference type="InterPro" id="IPR055170">
    <property type="entry name" value="GFO_IDH_MocA-like_dom"/>
</dbReference>
<proteinExistence type="inferred from homology"/>
<protein>
    <submittedName>
        <fullName evidence="5">Predicted dehydrogenase</fullName>
    </submittedName>
</protein>
<evidence type="ECO:0000259" key="3">
    <source>
        <dbReference type="Pfam" id="PF01408"/>
    </source>
</evidence>
<dbReference type="STRING" id="332999.SAMN04488511_114170"/>
<dbReference type="InterPro" id="IPR000683">
    <property type="entry name" value="Gfo/Idh/MocA-like_OxRdtase_N"/>
</dbReference>
<dbReference type="PRINTS" id="PR01775">
    <property type="entry name" value="GLFROXRDTASE"/>
</dbReference>
<dbReference type="InterPro" id="IPR050984">
    <property type="entry name" value="Gfo/Idh/MocA_domain"/>
</dbReference>
<dbReference type="Pfam" id="PF01408">
    <property type="entry name" value="GFO_IDH_MocA"/>
    <property type="match status" value="1"/>
</dbReference>
<dbReference type="EMBL" id="FOJM01000014">
    <property type="protein sequence ID" value="SFA55441.1"/>
    <property type="molecule type" value="Genomic_DNA"/>
</dbReference>
<reference evidence="6" key="1">
    <citation type="submission" date="2016-10" db="EMBL/GenBank/DDBJ databases">
        <authorList>
            <person name="Varghese N."/>
            <person name="Submissions S."/>
        </authorList>
    </citation>
    <scope>NUCLEOTIDE SEQUENCE [LARGE SCALE GENOMIC DNA]</scope>
    <source>
        <strain evidence="6">DSM 18130</strain>
    </source>
</reference>
<dbReference type="SUPFAM" id="SSF51735">
    <property type="entry name" value="NAD(P)-binding Rossmann-fold domains"/>
    <property type="match status" value="1"/>
</dbReference>
<keyword evidence="6" id="KW-1185">Reference proteome</keyword>
<feature type="domain" description="Gfo/Idh/MocA-like oxidoreductase N-terminal" evidence="3">
    <location>
        <begin position="60"/>
        <end position="183"/>
    </location>
</feature>
<dbReference type="Proteomes" id="UP000198836">
    <property type="component" value="Unassembled WGS sequence"/>
</dbReference>
<evidence type="ECO:0000256" key="2">
    <source>
        <dbReference type="ARBA" id="ARBA00023002"/>
    </source>
</evidence>
<dbReference type="Gene3D" id="3.40.50.720">
    <property type="entry name" value="NAD(P)-binding Rossmann-like Domain"/>
    <property type="match status" value="1"/>
</dbReference>
<dbReference type="InterPro" id="IPR036291">
    <property type="entry name" value="NAD(P)-bd_dom_sf"/>
</dbReference>
<evidence type="ECO:0000256" key="1">
    <source>
        <dbReference type="ARBA" id="ARBA00010928"/>
    </source>
</evidence>
<dbReference type="GO" id="GO:0016491">
    <property type="term" value="F:oxidoreductase activity"/>
    <property type="evidence" value="ECO:0007669"/>
    <property type="project" value="UniProtKB-KW"/>
</dbReference>
<comment type="similarity">
    <text evidence="1">Belongs to the Gfo/Idh/MocA family.</text>
</comment>
<dbReference type="GO" id="GO:0000166">
    <property type="term" value="F:nucleotide binding"/>
    <property type="evidence" value="ECO:0007669"/>
    <property type="project" value="InterPro"/>
</dbReference>
<evidence type="ECO:0000313" key="5">
    <source>
        <dbReference type="EMBL" id="SFA55441.1"/>
    </source>
</evidence>
<dbReference type="PANTHER" id="PTHR22604:SF105">
    <property type="entry name" value="TRANS-1,2-DIHYDROBENZENE-1,2-DIOL DEHYDROGENASE"/>
    <property type="match status" value="1"/>
</dbReference>
<organism evidence="5 6">
    <name type="scientific">Pedobacter suwonensis</name>
    <dbReference type="NCBI Taxonomy" id="332999"/>
    <lineage>
        <taxon>Bacteria</taxon>
        <taxon>Pseudomonadati</taxon>
        <taxon>Bacteroidota</taxon>
        <taxon>Sphingobacteriia</taxon>
        <taxon>Sphingobacteriales</taxon>
        <taxon>Sphingobacteriaceae</taxon>
        <taxon>Pedobacter</taxon>
    </lineage>
</organism>
<dbReference type="Pfam" id="PF22725">
    <property type="entry name" value="GFO_IDH_MocA_C3"/>
    <property type="match status" value="1"/>
</dbReference>
<dbReference type="InterPro" id="IPR008354">
    <property type="entry name" value="Glc-Fru_OxRdtase_bac"/>
</dbReference>